<feature type="domain" description="Glycosyltransferase 2-like" evidence="1">
    <location>
        <begin position="9"/>
        <end position="168"/>
    </location>
</feature>
<accession>A0A0F9CJP1</accession>
<dbReference type="Gene3D" id="3.90.550.10">
    <property type="entry name" value="Spore Coat Polysaccharide Biosynthesis Protein SpsA, Chain A"/>
    <property type="match status" value="1"/>
</dbReference>
<proteinExistence type="predicted"/>
<protein>
    <recommendedName>
        <fullName evidence="1">Glycosyltransferase 2-like domain-containing protein</fullName>
    </recommendedName>
</protein>
<dbReference type="AlphaFoldDB" id="A0A0F9CJP1"/>
<dbReference type="PANTHER" id="PTHR43685">
    <property type="entry name" value="GLYCOSYLTRANSFERASE"/>
    <property type="match status" value="1"/>
</dbReference>
<dbReference type="Pfam" id="PF00535">
    <property type="entry name" value="Glycos_transf_2"/>
    <property type="match status" value="1"/>
</dbReference>
<sequence>MNVQMFQYSVIIPAHNEASQLPAAIRSVLSQTIAPREIIVVDDGSIDDTTEVAQTFCNVILARNTSPMGPSAARNRGVAMASSEWIAFLDADDTWDPQKMEYQLAAAQRSGAGLVYCGVRISTTESGSVVEELPSQFSTHRRLCRALLLKNHITGSSSGVLVRRALLERAGGFDTSFIARASLYSLHFRRGI</sequence>
<dbReference type="InterPro" id="IPR029044">
    <property type="entry name" value="Nucleotide-diphossugar_trans"/>
</dbReference>
<organism evidence="2">
    <name type="scientific">marine sediment metagenome</name>
    <dbReference type="NCBI Taxonomy" id="412755"/>
    <lineage>
        <taxon>unclassified sequences</taxon>
        <taxon>metagenomes</taxon>
        <taxon>ecological metagenomes</taxon>
    </lineage>
</organism>
<comment type="caution">
    <text evidence="2">The sequence shown here is derived from an EMBL/GenBank/DDBJ whole genome shotgun (WGS) entry which is preliminary data.</text>
</comment>
<dbReference type="InterPro" id="IPR050834">
    <property type="entry name" value="Glycosyltransf_2"/>
</dbReference>
<dbReference type="InterPro" id="IPR001173">
    <property type="entry name" value="Glyco_trans_2-like"/>
</dbReference>
<reference evidence="2" key="1">
    <citation type="journal article" date="2015" name="Nature">
        <title>Complex archaea that bridge the gap between prokaryotes and eukaryotes.</title>
        <authorList>
            <person name="Spang A."/>
            <person name="Saw J.H."/>
            <person name="Jorgensen S.L."/>
            <person name="Zaremba-Niedzwiedzka K."/>
            <person name="Martijn J."/>
            <person name="Lind A.E."/>
            <person name="van Eijk R."/>
            <person name="Schleper C."/>
            <person name="Guy L."/>
            <person name="Ettema T.J."/>
        </authorList>
    </citation>
    <scope>NUCLEOTIDE SEQUENCE</scope>
</reference>
<name>A0A0F9CJP1_9ZZZZ</name>
<dbReference type="EMBL" id="LAZR01035751">
    <property type="protein sequence ID" value="KKL26672.1"/>
    <property type="molecule type" value="Genomic_DNA"/>
</dbReference>
<evidence type="ECO:0000259" key="1">
    <source>
        <dbReference type="Pfam" id="PF00535"/>
    </source>
</evidence>
<dbReference type="PANTHER" id="PTHR43685:SF2">
    <property type="entry name" value="GLYCOSYLTRANSFERASE 2-LIKE DOMAIN-CONTAINING PROTEIN"/>
    <property type="match status" value="1"/>
</dbReference>
<gene>
    <name evidence="2" type="ORF">LCGC14_2392980</name>
</gene>
<evidence type="ECO:0000313" key="2">
    <source>
        <dbReference type="EMBL" id="KKL26672.1"/>
    </source>
</evidence>
<dbReference type="CDD" id="cd00761">
    <property type="entry name" value="Glyco_tranf_GTA_type"/>
    <property type="match status" value="1"/>
</dbReference>
<dbReference type="SUPFAM" id="SSF53448">
    <property type="entry name" value="Nucleotide-diphospho-sugar transferases"/>
    <property type="match status" value="1"/>
</dbReference>